<proteinExistence type="inferred from homology"/>
<comment type="similarity">
    <text evidence="1">Belongs to the histone deacetylase family.</text>
</comment>
<protein>
    <submittedName>
        <fullName evidence="3">Histone deacetylase-like amidohydrolase</fullName>
        <ecNumber evidence="3">3.5.1.-</ecNumber>
    </submittedName>
</protein>
<gene>
    <name evidence="3" type="primary">hdaH_2</name>
    <name evidence="3" type="ORF">Fuma_04590</name>
</gene>
<feature type="domain" description="Histone deacetylase" evidence="2">
    <location>
        <begin position="18"/>
        <end position="307"/>
    </location>
</feature>
<dbReference type="InterPro" id="IPR037138">
    <property type="entry name" value="His_deacetylse_dom_sf"/>
</dbReference>
<organism evidence="3 4">
    <name type="scientific">Fuerstiella marisgermanici</name>
    <dbReference type="NCBI Taxonomy" id="1891926"/>
    <lineage>
        <taxon>Bacteria</taxon>
        <taxon>Pseudomonadati</taxon>
        <taxon>Planctomycetota</taxon>
        <taxon>Planctomycetia</taxon>
        <taxon>Planctomycetales</taxon>
        <taxon>Planctomycetaceae</taxon>
        <taxon>Fuerstiella</taxon>
    </lineage>
</organism>
<dbReference type="EC" id="3.5.1.-" evidence="3"/>
<dbReference type="EMBL" id="CP017641">
    <property type="protein sequence ID" value="APZ94939.1"/>
    <property type="molecule type" value="Genomic_DNA"/>
</dbReference>
<evidence type="ECO:0000313" key="3">
    <source>
        <dbReference type="EMBL" id="APZ94939.1"/>
    </source>
</evidence>
<dbReference type="PANTHER" id="PTHR10625">
    <property type="entry name" value="HISTONE DEACETYLASE HDAC1-RELATED"/>
    <property type="match status" value="1"/>
</dbReference>
<dbReference type="Proteomes" id="UP000187735">
    <property type="component" value="Chromosome"/>
</dbReference>
<dbReference type="SUPFAM" id="SSF52768">
    <property type="entry name" value="Arginase/deacetylase"/>
    <property type="match status" value="1"/>
</dbReference>
<name>A0A1P8WLK1_9PLAN</name>
<reference evidence="3 4" key="1">
    <citation type="journal article" date="2016" name="Front. Microbiol.">
        <title>Fuerstia marisgermanicae gen. nov., sp. nov., an Unusual Member of the Phylum Planctomycetes from the German Wadden Sea.</title>
        <authorList>
            <person name="Kohn T."/>
            <person name="Heuer A."/>
            <person name="Jogler M."/>
            <person name="Vollmers J."/>
            <person name="Boedeker C."/>
            <person name="Bunk B."/>
            <person name="Rast P."/>
            <person name="Borchert D."/>
            <person name="Glockner I."/>
            <person name="Freese H.M."/>
            <person name="Klenk H.P."/>
            <person name="Overmann J."/>
            <person name="Kaster A.K."/>
            <person name="Rohde M."/>
            <person name="Wiegand S."/>
            <person name="Jogler C."/>
        </authorList>
    </citation>
    <scope>NUCLEOTIDE SEQUENCE [LARGE SCALE GENOMIC DNA]</scope>
    <source>
        <strain evidence="3 4">NH11</strain>
    </source>
</reference>
<dbReference type="InterPro" id="IPR023696">
    <property type="entry name" value="Ureohydrolase_dom_sf"/>
</dbReference>
<dbReference type="CDD" id="cd09992">
    <property type="entry name" value="HDAC_classII"/>
    <property type="match status" value="1"/>
</dbReference>
<dbReference type="PANTHER" id="PTHR10625:SF10">
    <property type="entry name" value="HISTONE DEACETYLASE HDAC1"/>
    <property type="match status" value="1"/>
</dbReference>
<dbReference type="AlphaFoldDB" id="A0A1P8WLK1"/>
<dbReference type="InterPro" id="IPR000286">
    <property type="entry name" value="HDACs"/>
</dbReference>
<evidence type="ECO:0000259" key="2">
    <source>
        <dbReference type="Pfam" id="PF00850"/>
    </source>
</evidence>
<dbReference type="RefSeq" id="WP_083732254.1">
    <property type="nucleotide sequence ID" value="NZ_CP017641.1"/>
</dbReference>
<dbReference type="Gene3D" id="3.40.800.20">
    <property type="entry name" value="Histone deacetylase domain"/>
    <property type="match status" value="1"/>
</dbReference>
<keyword evidence="4" id="KW-1185">Reference proteome</keyword>
<dbReference type="STRING" id="1891926.Fuma_04590"/>
<sequence>MPLLYFNPEFLDHATGDHPESPERLRQVHQRLRSSGLVTSFEVPAWQAATAEQLETVHANRHVEKIKDFAAAGGGWMGTDTFLSERSFDVARLAVGSVVDAVDRVLTGTHRQAVCLVRPPGHHALPGMAMGFCLFNNVAIGAVHARLFHHLHRILIVDWDVHHGNGTQRIFYRDHDVYYVSVHRHPFYPGTGLADETGAADGKGTIFNLPLPFGIPRKELLTRFGDLLTEAAQKCRPELVLLSAGFDAHHADVQGSLGLETEDYEALTCMTLDVAKEHCDGRLVSVLEGGYNPPILADCVELHLRTLLQ</sequence>
<dbReference type="KEGG" id="fmr:Fuma_04590"/>
<dbReference type="InterPro" id="IPR023801">
    <property type="entry name" value="His_deacetylse_dom"/>
</dbReference>
<accession>A0A1P8WLK1</accession>
<dbReference type="GO" id="GO:0004407">
    <property type="term" value="F:histone deacetylase activity"/>
    <property type="evidence" value="ECO:0007669"/>
    <property type="project" value="TreeGrafter"/>
</dbReference>
<evidence type="ECO:0000256" key="1">
    <source>
        <dbReference type="ARBA" id="ARBA00005947"/>
    </source>
</evidence>
<evidence type="ECO:0000313" key="4">
    <source>
        <dbReference type="Proteomes" id="UP000187735"/>
    </source>
</evidence>
<dbReference type="GO" id="GO:0016787">
    <property type="term" value="F:hydrolase activity"/>
    <property type="evidence" value="ECO:0007669"/>
    <property type="project" value="UniProtKB-KW"/>
</dbReference>
<dbReference type="OrthoDB" id="9808367at2"/>
<dbReference type="GO" id="GO:0040029">
    <property type="term" value="P:epigenetic regulation of gene expression"/>
    <property type="evidence" value="ECO:0007669"/>
    <property type="project" value="TreeGrafter"/>
</dbReference>
<keyword evidence="3" id="KW-0378">Hydrolase</keyword>
<dbReference type="Pfam" id="PF00850">
    <property type="entry name" value="Hist_deacetyl"/>
    <property type="match status" value="1"/>
</dbReference>
<dbReference type="PRINTS" id="PR01270">
    <property type="entry name" value="HDASUPER"/>
</dbReference>